<keyword evidence="15" id="KW-1185">Reference proteome</keyword>
<dbReference type="InterPro" id="IPR020591">
    <property type="entry name" value="Chromosome_initiator_DnaA-like"/>
</dbReference>
<dbReference type="Gene3D" id="3.30.300.180">
    <property type="match status" value="1"/>
</dbReference>
<dbReference type="Gene3D" id="1.10.1750.10">
    <property type="match status" value="1"/>
</dbReference>
<evidence type="ECO:0000256" key="1">
    <source>
        <dbReference type="ARBA" id="ARBA00006583"/>
    </source>
</evidence>
<dbReference type="InterPro" id="IPR038454">
    <property type="entry name" value="DnaA_N_sf"/>
</dbReference>
<dbReference type="GO" id="GO:0008289">
    <property type="term" value="F:lipid binding"/>
    <property type="evidence" value="ECO:0007669"/>
    <property type="project" value="UniProtKB-KW"/>
</dbReference>
<evidence type="ECO:0000313" key="14">
    <source>
        <dbReference type="EMBL" id="PWB92886.1"/>
    </source>
</evidence>
<evidence type="ECO:0000256" key="6">
    <source>
        <dbReference type="ARBA" id="ARBA00023121"/>
    </source>
</evidence>
<evidence type="ECO:0000259" key="12">
    <source>
        <dbReference type="SMART" id="SM00382"/>
    </source>
</evidence>
<dbReference type="HAMAP" id="MF_00377">
    <property type="entry name" value="DnaA_bact"/>
    <property type="match status" value="1"/>
</dbReference>
<keyword evidence="6 8" id="KW-0446">Lipid-binding</keyword>
<evidence type="ECO:0000256" key="8">
    <source>
        <dbReference type="HAMAP-Rule" id="MF_00377"/>
    </source>
</evidence>
<dbReference type="InterPro" id="IPR010921">
    <property type="entry name" value="Trp_repressor/repl_initiator"/>
</dbReference>
<keyword evidence="3 8" id="KW-0235">DNA replication</keyword>
<dbReference type="GO" id="GO:0005737">
    <property type="term" value="C:cytoplasm"/>
    <property type="evidence" value="ECO:0007669"/>
    <property type="project" value="UniProtKB-SubCell"/>
</dbReference>
<dbReference type="GO" id="GO:0005524">
    <property type="term" value="F:ATP binding"/>
    <property type="evidence" value="ECO:0007669"/>
    <property type="project" value="UniProtKB-UniRule"/>
</dbReference>
<evidence type="ECO:0000256" key="10">
    <source>
        <dbReference type="RuleBase" id="RU000577"/>
    </source>
</evidence>
<dbReference type="Proteomes" id="UP000245137">
    <property type="component" value="Unassembled WGS sequence"/>
</dbReference>
<dbReference type="EMBL" id="PUIV01000033">
    <property type="protein sequence ID" value="PWB92886.1"/>
    <property type="molecule type" value="Genomic_DNA"/>
</dbReference>
<evidence type="ECO:0000256" key="2">
    <source>
        <dbReference type="ARBA" id="ARBA00022490"/>
    </source>
</evidence>
<dbReference type="AlphaFoldDB" id="A0A2U1SMR9"/>
<comment type="similarity">
    <text evidence="1 8 11">Belongs to the DnaA family.</text>
</comment>
<dbReference type="SUPFAM" id="SSF48295">
    <property type="entry name" value="TrpR-like"/>
    <property type="match status" value="1"/>
</dbReference>
<evidence type="ECO:0000256" key="4">
    <source>
        <dbReference type="ARBA" id="ARBA00022741"/>
    </source>
</evidence>
<dbReference type="GO" id="GO:0006275">
    <property type="term" value="P:regulation of DNA replication"/>
    <property type="evidence" value="ECO:0007669"/>
    <property type="project" value="UniProtKB-UniRule"/>
</dbReference>
<dbReference type="FunFam" id="1.10.1750.10:FF:000002">
    <property type="entry name" value="Chromosomal replication initiator protein DnaA"/>
    <property type="match status" value="1"/>
</dbReference>
<reference evidence="14 15" key="1">
    <citation type="journal article" date="2018" name="Appl. Microbiol. Biotechnol.">
        <title>Co-cultivation of the strictly anaerobic methanogen Methanosarcina barkeri with aerobic methanotrophs in an oxygen-limited membrane bioreactor.</title>
        <authorList>
            <person name="In 't Zandt M.H."/>
            <person name="van den Bosch T.J.M."/>
            <person name="Rijkers R."/>
            <person name="van Kessel M.A.H.J."/>
            <person name="Jetten M.S.M."/>
            <person name="Welte C.U."/>
        </authorList>
    </citation>
    <scope>NUCLEOTIDE SEQUENCE [LARGE SCALE GENOMIC DNA]</scope>
    <source>
        <strain evidence="14 15">DSM 17706</strain>
    </source>
</reference>
<feature type="binding site" evidence="8">
    <location>
        <position position="202"/>
    </location>
    <ligand>
        <name>ATP</name>
        <dbReference type="ChEBI" id="CHEBI:30616"/>
    </ligand>
</feature>
<dbReference type="InterPro" id="IPR003593">
    <property type="entry name" value="AAA+_ATPase"/>
</dbReference>
<name>A0A2U1SMR9_METSR</name>
<dbReference type="Gene3D" id="3.40.50.300">
    <property type="entry name" value="P-loop containing nucleotide triphosphate hydrolases"/>
    <property type="match status" value="1"/>
</dbReference>
<organism evidence="14 15">
    <name type="scientific">Methylosinus sporium</name>
    <dbReference type="NCBI Taxonomy" id="428"/>
    <lineage>
        <taxon>Bacteria</taxon>
        <taxon>Pseudomonadati</taxon>
        <taxon>Pseudomonadota</taxon>
        <taxon>Alphaproteobacteria</taxon>
        <taxon>Hyphomicrobiales</taxon>
        <taxon>Methylocystaceae</taxon>
        <taxon>Methylosinus</taxon>
    </lineage>
</organism>
<evidence type="ECO:0000256" key="5">
    <source>
        <dbReference type="ARBA" id="ARBA00022840"/>
    </source>
</evidence>
<dbReference type="Pfam" id="PF08299">
    <property type="entry name" value="Bac_DnaA_C"/>
    <property type="match status" value="1"/>
</dbReference>
<evidence type="ECO:0000259" key="13">
    <source>
        <dbReference type="SMART" id="SM00760"/>
    </source>
</evidence>
<keyword evidence="5 8" id="KW-0067">ATP-binding</keyword>
<dbReference type="InterPro" id="IPR013159">
    <property type="entry name" value="DnaA_C"/>
</dbReference>
<proteinExistence type="inferred from homology"/>
<gene>
    <name evidence="8" type="primary">dnaA</name>
    <name evidence="14" type="ORF">C5689_15750</name>
</gene>
<dbReference type="RefSeq" id="WP_108918211.1">
    <property type="nucleotide sequence ID" value="NZ_BGJY01000025.1"/>
</dbReference>
<evidence type="ECO:0000256" key="11">
    <source>
        <dbReference type="RuleBase" id="RU004227"/>
    </source>
</evidence>
<comment type="caution">
    <text evidence="8">Lacks conserved residue(s) required for the propagation of feature annotation.</text>
</comment>
<comment type="subcellular location">
    <subcellularLocation>
        <location evidence="8">Cytoplasm</location>
    </subcellularLocation>
</comment>
<dbReference type="InterPro" id="IPR001957">
    <property type="entry name" value="Chromosome_initiator_DnaA"/>
</dbReference>
<dbReference type="CDD" id="cd00009">
    <property type="entry name" value="AAA"/>
    <property type="match status" value="1"/>
</dbReference>
<sequence length="495" mass="54714">MSDNNDDQSNSSELSIENRQKWERVRGRLRAELGEAVYNSWFARLELESLKDGAALLTVPTKFLKSWIQSHYADRIRTRLCAEFSSLDHVVIDVRSPTRRARPRDAEIASGAAVEKTSPAPAAAIVERLEPQAAKAPMRAVARADGESFGGSPLDRRLSFSTFLVGPSNQLAYAAACRVADARPGEHPLFNPLYTHAAVGLGKTHLLQAVARSANDNKRRVLYLTAEKFMSGFVSALTQHSSIAFKEKLRNIDVLIIDDVQFLQGKSIQQEFCHTLNSLIDAGKQVVVAADRPPSDLETLDERVLSRFKGGLCVDIGPLDEELRMKILEARIAAAQEAQPSFHVPPAVVTYIAKTIVTNGRDLEGAVNRLLAHSTLNGAPLCVETAENAIRDLVRSAEPKRVKIDDIQKLVASHYNISRADILSSRRTANVVRPRQIAMYLSKVLTLRSLPEIGRRFGGRDHTTVLHAVRKVEDLASKDKSLSEVIELLKRMLAE</sequence>
<accession>A0A2U1SMR9</accession>
<evidence type="ECO:0000256" key="3">
    <source>
        <dbReference type="ARBA" id="ARBA00022705"/>
    </source>
</evidence>
<evidence type="ECO:0000256" key="9">
    <source>
        <dbReference type="NCBIfam" id="TIGR00362"/>
    </source>
</evidence>
<dbReference type="Pfam" id="PF11638">
    <property type="entry name" value="DnaA_N"/>
    <property type="match status" value="1"/>
</dbReference>
<dbReference type="OrthoDB" id="9807019at2"/>
<feature type="domain" description="Chromosomal replication initiator DnaA C-terminal" evidence="13">
    <location>
        <begin position="403"/>
        <end position="472"/>
    </location>
</feature>
<dbReference type="PANTHER" id="PTHR30050">
    <property type="entry name" value="CHROMOSOMAL REPLICATION INITIATOR PROTEIN DNAA"/>
    <property type="match status" value="1"/>
</dbReference>
<dbReference type="CDD" id="cd06571">
    <property type="entry name" value="Bac_DnaA_C"/>
    <property type="match status" value="1"/>
</dbReference>
<feature type="binding site" evidence="8">
    <location>
        <position position="203"/>
    </location>
    <ligand>
        <name>ATP</name>
        <dbReference type="ChEBI" id="CHEBI:30616"/>
    </ligand>
</feature>
<evidence type="ECO:0000256" key="7">
    <source>
        <dbReference type="ARBA" id="ARBA00023125"/>
    </source>
</evidence>
<dbReference type="PRINTS" id="PR00051">
    <property type="entry name" value="DNAA"/>
</dbReference>
<dbReference type="InterPro" id="IPR027417">
    <property type="entry name" value="P-loop_NTPase"/>
</dbReference>
<dbReference type="GO" id="GO:0006270">
    <property type="term" value="P:DNA replication initiation"/>
    <property type="evidence" value="ECO:0007669"/>
    <property type="project" value="UniProtKB-UniRule"/>
</dbReference>
<dbReference type="Gene3D" id="1.10.8.60">
    <property type="match status" value="1"/>
</dbReference>
<feature type="region of interest" description="Domain I, interacts with DnaA modulators" evidence="8">
    <location>
        <begin position="1"/>
        <end position="116"/>
    </location>
</feature>
<keyword evidence="4 8" id="KW-0547">Nucleotide-binding</keyword>
<evidence type="ECO:0000313" key="15">
    <source>
        <dbReference type="Proteomes" id="UP000245137"/>
    </source>
</evidence>
<dbReference type="InterPro" id="IPR018312">
    <property type="entry name" value="Chromosome_initiator_DnaA_CS"/>
</dbReference>
<keyword evidence="7 8" id="KW-0238">DNA-binding</keyword>
<protein>
    <recommendedName>
        <fullName evidence="8 9">Chromosomal replication initiator protein DnaA</fullName>
    </recommendedName>
</protein>
<dbReference type="SMART" id="SM00760">
    <property type="entry name" value="Bac_DnaA_C"/>
    <property type="match status" value="1"/>
</dbReference>
<feature type="binding site" evidence="8">
    <location>
        <position position="204"/>
    </location>
    <ligand>
        <name>ATP</name>
        <dbReference type="ChEBI" id="CHEBI:30616"/>
    </ligand>
</feature>
<feature type="binding site" evidence="8">
    <location>
        <position position="200"/>
    </location>
    <ligand>
        <name>ATP</name>
        <dbReference type="ChEBI" id="CHEBI:30616"/>
    </ligand>
</feature>
<dbReference type="NCBIfam" id="TIGR00362">
    <property type="entry name" value="DnaA"/>
    <property type="match status" value="1"/>
</dbReference>
<dbReference type="PANTHER" id="PTHR30050:SF2">
    <property type="entry name" value="CHROMOSOMAL REPLICATION INITIATOR PROTEIN DNAA"/>
    <property type="match status" value="1"/>
</dbReference>
<feature type="domain" description="AAA+ ATPase" evidence="12">
    <location>
        <begin position="189"/>
        <end position="322"/>
    </location>
</feature>
<dbReference type="SUPFAM" id="SSF52540">
    <property type="entry name" value="P-loop containing nucleoside triphosphate hydrolases"/>
    <property type="match status" value="1"/>
</dbReference>
<comment type="subunit">
    <text evidence="8">Oligomerizes as a right-handed, spiral filament on DNA at oriC.</text>
</comment>
<dbReference type="SMART" id="SM00382">
    <property type="entry name" value="AAA"/>
    <property type="match status" value="1"/>
</dbReference>
<keyword evidence="2 8" id="KW-0963">Cytoplasm</keyword>
<comment type="caution">
    <text evidence="14">The sequence shown here is derived from an EMBL/GenBank/DDBJ whole genome shotgun (WGS) entry which is preliminary data.</text>
</comment>
<dbReference type="Pfam" id="PF00308">
    <property type="entry name" value="Bac_DnaA"/>
    <property type="match status" value="1"/>
</dbReference>
<dbReference type="InterPro" id="IPR024633">
    <property type="entry name" value="DnaA_N_dom"/>
</dbReference>
<comment type="domain">
    <text evidence="8">Domain I is involved in oligomerization and binding regulators, domain II is flexibile and of varying length in different bacteria, domain III forms the AAA+ region, while domain IV binds dsDNA.</text>
</comment>
<dbReference type="GO" id="GO:0005886">
    <property type="term" value="C:plasma membrane"/>
    <property type="evidence" value="ECO:0007669"/>
    <property type="project" value="TreeGrafter"/>
</dbReference>
<dbReference type="GO" id="GO:0003688">
    <property type="term" value="F:DNA replication origin binding"/>
    <property type="evidence" value="ECO:0007669"/>
    <property type="project" value="UniProtKB-UniRule"/>
</dbReference>
<comment type="function">
    <text evidence="8 10">Plays an essential role in the initiation and regulation of chromosomal replication. ATP-DnaA binds to the origin of replication (oriC) to initiate formation of the DNA replication initiation complex once per cell cycle. Binds the DnaA box (a 9 base pair repeat at the origin) and separates the double-stranded (ds)DNA. Forms a right-handed helical filament on oriC DNA; dsDNA binds to the exterior of the filament while single-stranded (ss)DNA is stabiized in the filament's interior. The ATP-DnaA-oriC complex binds and stabilizes one strand of the AT-rich DNA unwinding element (DUE), permitting loading of DNA polymerase. After initiation quickly degrades to an ADP-DnaA complex that is not apt for DNA replication. Binds acidic phospholipids.</text>
</comment>
<dbReference type="InterPro" id="IPR013317">
    <property type="entry name" value="DnaA_dom"/>
</dbReference>
<dbReference type="PROSITE" id="PS01008">
    <property type="entry name" value="DNAA"/>
    <property type="match status" value="1"/>
</dbReference>
<feature type="region of interest" description="Domain IV, binds dsDNA" evidence="8">
    <location>
        <begin position="375"/>
        <end position="495"/>
    </location>
</feature>